<accession>A0A382GRG6</accession>
<proteinExistence type="predicted"/>
<feature type="non-terminal residue" evidence="2">
    <location>
        <position position="71"/>
    </location>
</feature>
<feature type="region of interest" description="Disordered" evidence="1">
    <location>
        <begin position="49"/>
        <end position="71"/>
    </location>
</feature>
<dbReference type="AlphaFoldDB" id="A0A382GRG6"/>
<dbReference type="EMBL" id="UINC01056894">
    <property type="protein sequence ID" value="SVB77462.1"/>
    <property type="molecule type" value="Genomic_DNA"/>
</dbReference>
<gene>
    <name evidence="2" type="ORF">METZ01_LOCUS230316</name>
</gene>
<organism evidence="2">
    <name type="scientific">marine metagenome</name>
    <dbReference type="NCBI Taxonomy" id="408172"/>
    <lineage>
        <taxon>unclassified sequences</taxon>
        <taxon>metagenomes</taxon>
        <taxon>ecological metagenomes</taxon>
    </lineage>
</organism>
<evidence type="ECO:0000256" key="1">
    <source>
        <dbReference type="SAM" id="MobiDB-lite"/>
    </source>
</evidence>
<protein>
    <submittedName>
        <fullName evidence="2">Uncharacterized protein</fullName>
    </submittedName>
</protein>
<evidence type="ECO:0000313" key="2">
    <source>
        <dbReference type="EMBL" id="SVB77462.1"/>
    </source>
</evidence>
<reference evidence="2" key="1">
    <citation type="submission" date="2018-05" db="EMBL/GenBank/DDBJ databases">
        <authorList>
            <person name="Lanie J.A."/>
            <person name="Ng W.-L."/>
            <person name="Kazmierczak K.M."/>
            <person name="Andrzejewski T.M."/>
            <person name="Davidsen T.M."/>
            <person name="Wayne K.J."/>
            <person name="Tettelin H."/>
            <person name="Glass J.I."/>
            <person name="Rusch D."/>
            <person name="Podicherti R."/>
            <person name="Tsui H.-C.T."/>
            <person name="Winkler M.E."/>
        </authorList>
    </citation>
    <scope>NUCLEOTIDE SEQUENCE</scope>
</reference>
<sequence length="71" mass="8702">MNLPPFRIKEQYDLMKSYESPTFSIPNFLSKKEVKYLYDWYTENKHREFRAGQSPKDGKEKYRDNYKGKLK</sequence>
<name>A0A382GRG6_9ZZZZ</name>